<feature type="chain" id="PRO_5040427998" evidence="2">
    <location>
        <begin position="19"/>
        <end position="301"/>
    </location>
</feature>
<reference evidence="3" key="2">
    <citation type="journal article" date="2022" name="Microb. Genom.">
        <title>A chromosome-scale genome assembly of the tomato pathogen Cladosporium fulvum reveals a compartmentalized genome architecture and the presence of a dispensable chromosome.</title>
        <authorList>
            <person name="Zaccaron A.Z."/>
            <person name="Chen L.H."/>
            <person name="Samaras A."/>
            <person name="Stergiopoulos I."/>
        </authorList>
    </citation>
    <scope>NUCLEOTIDE SEQUENCE</scope>
    <source>
        <strain evidence="3">Race5_Kim</strain>
    </source>
</reference>
<dbReference type="OMA" id="CLEGAYE"/>
<accession>A0A9Q8PDU5</accession>
<organism evidence="3 4">
    <name type="scientific">Passalora fulva</name>
    <name type="common">Tomato leaf mold</name>
    <name type="synonym">Cladosporium fulvum</name>
    <dbReference type="NCBI Taxonomy" id="5499"/>
    <lineage>
        <taxon>Eukaryota</taxon>
        <taxon>Fungi</taxon>
        <taxon>Dikarya</taxon>
        <taxon>Ascomycota</taxon>
        <taxon>Pezizomycotina</taxon>
        <taxon>Dothideomycetes</taxon>
        <taxon>Dothideomycetidae</taxon>
        <taxon>Mycosphaerellales</taxon>
        <taxon>Mycosphaerellaceae</taxon>
        <taxon>Fulvia</taxon>
    </lineage>
</organism>
<proteinExistence type="predicted"/>
<evidence type="ECO:0000256" key="2">
    <source>
        <dbReference type="SAM" id="SignalP"/>
    </source>
</evidence>
<dbReference type="GO" id="GO:0016788">
    <property type="term" value="F:hydrolase activity, acting on ester bonds"/>
    <property type="evidence" value="ECO:0007669"/>
    <property type="project" value="InterPro"/>
</dbReference>
<dbReference type="OrthoDB" id="1600564at2759"/>
<name>A0A9Q8PDU5_PASFU</name>
<evidence type="ECO:0000313" key="4">
    <source>
        <dbReference type="Proteomes" id="UP000756132"/>
    </source>
</evidence>
<evidence type="ECO:0000313" key="3">
    <source>
        <dbReference type="EMBL" id="UJO20625.1"/>
    </source>
</evidence>
<dbReference type="RefSeq" id="XP_047764991.1">
    <property type="nucleotide sequence ID" value="XM_047910458.1"/>
</dbReference>
<keyword evidence="4" id="KW-1185">Reference proteome</keyword>
<dbReference type="CDD" id="cd01846">
    <property type="entry name" value="fatty_acyltransferase_like"/>
    <property type="match status" value="1"/>
</dbReference>
<dbReference type="Gene3D" id="3.40.50.1110">
    <property type="entry name" value="SGNH hydrolase"/>
    <property type="match status" value="1"/>
</dbReference>
<dbReference type="GeneID" id="71991188"/>
<keyword evidence="3" id="KW-0012">Acyltransferase</keyword>
<keyword evidence="2" id="KW-0732">Signal</keyword>
<dbReference type="InterPro" id="IPR051058">
    <property type="entry name" value="GDSL_Est/Lipase"/>
</dbReference>
<reference evidence="3" key="1">
    <citation type="submission" date="2021-12" db="EMBL/GenBank/DDBJ databases">
        <authorList>
            <person name="Zaccaron A."/>
            <person name="Stergiopoulos I."/>
        </authorList>
    </citation>
    <scope>NUCLEOTIDE SEQUENCE</scope>
    <source>
        <strain evidence="3">Race5_Kim</strain>
    </source>
</reference>
<dbReference type="InterPro" id="IPR036514">
    <property type="entry name" value="SGNH_hydro_sf"/>
</dbReference>
<protein>
    <submittedName>
        <fullName evidence="3">Phosphatidylcholine-sterol acyltransferase</fullName>
    </submittedName>
</protein>
<dbReference type="Pfam" id="PF00657">
    <property type="entry name" value="Lipase_GDSL"/>
    <property type="match status" value="1"/>
</dbReference>
<dbReference type="InterPro" id="IPR001087">
    <property type="entry name" value="GDSL"/>
</dbReference>
<gene>
    <name evidence="3" type="ORF">CLAFUR5_11310</name>
</gene>
<sequence>MLLNFLTLCLCYTVQIAALPTRRQAQSDSQYKRLIVFGDSFSENGSGAWLVSNETWPADPAYYNHTFSNGPVWATTLARTLGNIPLLDYATGGATADNSFITGYTGPESTIEVPSAYDQVQHFLSDSSPQERDLFVHWIGANDAFFDTNVTGASITSLINRNLDLLYRAGAKTILFGNYPPVTQFPAIFGMSGYEFAEAYADSLTTGLENIVAGYGAYMKLGLVDVDAFFANVFADPESYGIDRKYVDPPTACLQGSYANQGVPRSLCDDPERHLFFDPYHPVTTVHSRVAGLFEQGLDQL</sequence>
<dbReference type="Proteomes" id="UP000756132">
    <property type="component" value="Chromosome 8"/>
</dbReference>
<keyword evidence="1" id="KW-0378">Hydrolase</keyword>
<dbReference type="SUPFAM" id="SSF52266">
    <property type="entry name" value="SGNH hydrolase"/>
    <property type="match status" value="1"/>
</dbReference>
<dbReference type="PANTHER" id="PTHR45648">
    <property type="entry name" value="GDSL LIPASE/ACYLHYDROLASE FAMILY PROTEIN (AFU_ORTHOLOGUE AFUA_4G14700)"/>
    <property type="match status" value="1"/>
</dbReference>
<feature type="signal peptide" evidence="2">
    <location>
        <begin position="1"/>
        <end position="18"/>
    </location>
</feature>
<dbReference type="PANTHER" id="PTHR45648:SF22">
    <property type="entry name" value="GDSL LIPASE_ACYLHYDROLASE FAMILY PROTEIN (AFU_ORTHOLOGUE AFUA_4G14700)"/>
    <property type="match status" value="1"/>
</dbReference>
<dbReference type="KEGG" id="ffu:CLAFUR5_11310"/>
<dbReference type="AlphaFoldDB" id="A0A9Q8PDU5"/>
<dbReference type="GO" id="GO:0016746">
    <property type="term" value="F:acyltransferase activity"/>
    <property type="evidence" value="ECO:0007669"/>
    <property type="project" value="UniProtKB-KW"/>
</dbReference>
<keyword evidence="3" id="KW-0808">Transferase</keyword>
<evidence type="ECO:0000256" key="1">
    <source>
        <dbReference type="ARBA" id="ARBA00022801"/>
    </source>
</evidence>
<dbReference type="EMBL" id="CP090170">
    <property type="protein sequence ID" value="UJO20625.1"/>
    <property type="molecule type" value="Genomic_DNA"/>
</dbReference>